<comment type="caution">
    <text evidence="2">The sequence shown here is derived from an EMBL/GenBank/DDBJ whole genome shotgun (WGS) entry which is preliminary data.</text>
</comment>
<dbReference type="AlphaFoldDB" id="A0A853M8A6"/>
<dbReference type="Proteomes" id="UP000093903">
    <property type="component" value="Unassembled WGS sequence"/>
</dbReference>
<proteinExistence type="predicted"/>
<accession>A0A853M8A6</accession>
<evidence type="ECO:0000313" key="2">
    <source>
        <dbReference type="EMBL" id="OBU74782.1"/>
    </source>
</evidence>
<evidence type="ECO:0000256" key="1">
    <source>
        <dbReference type="SAM" id="Coils"/>
    </source>
</evidence>
<organism evidence="2 3">
    <name type="scientific">Cylindrospermopsis raciborskii CS-505</name>
    <dbReference type="NCBI Taxonomy" id="533240"/>
    <lineage>
        <taxon>Bacteria</taxon>
        <taxon>Bacillati</taxon>
        <taxon>Cyanobacteriota</taxon>
        <taxon>Cyanophyceae</taxon>
        <taxon>Nostocales</taxon>
        <taxon>Aphanizomenonaceae</taxon>
        <taxon>Cylindrospermopsis</taxon>
    </lineage>
</organism>
<dbReference type="EMBL" id="LYXA01000003">
    <property type="protein sequence ID" value="OBU74782.1"/>
    <property type="molecule type" value="Genomic_DNA"/>
</dbReference>
<feature type="coiled-coil region" evidence="1">
    <location>
        <begin position="159"/>
        <end position="186"/>
    </location>
</feature>
<name>A0A853M8A6_9CYAN</name>
<keyword evidence="1" id="KW-0175">Coiled coil</keyword>
<sequence>MKNIFAFLLLTVFIFTLNSRQVDDKSSTAVAQQANKVKPNQDLYSDSNRRTLRINIAVANPNHLTVREGITLKKGDIIVQDLEERRRLELQKQSINLEINNLSSKPIQPPTSPTLDLLSFVEEQEVLEQAKLKLRHARLKLSNSSKSLSTEDPHKKADLQQSEASLQILEQKIKEQQSLILSMETAKMPPEVLIHEKKKLEKIIGQLSLQSAEVTFKKSQMEASSLLQSEKLEQLRMNVELAESDLRLAQSRLLSSQKNKQSQELEKFERSKLDYNQTLRDRDYKVSQLKLSLSGIDQKLAQTVKIRSPRNGVIQRIQPWKVKNNQNRTVLYLSYYAK</sequence>
<evidence type="ECO:0000313" key="3">
    <source>
        <dbReference type="Proteomes" id="UP000093903"/>
    </source>
</evidence>
<dbReference type="RefSeq" id="WP_006276774.1">
    <property type="nucleotide sequence ID" value="NZ_ACYA01000027.1"/>
</dbReference>
<gene>
    <name evidence="2" type="ORF">A9P98_17575</name>
</gene>
<protein>
    <submittedName>
        <fullName evidence="2">Uncharacterized protein</fullName>
    </submittedName>
</protein>
<reference evidence="2 3" key="1">
    <citation type="submission" date="2016-05" db="EMBL/GenBank/DDBJ databases">
        <title>First complete genome of the cyanobacterium Cylindrospermopsis raciborskii CS505, containing a circular chromosome and a single extrachromosomal element.</title>
        <authorList>
            <person name="Fuentes J."/>
            <person name="Tamames J."/>
            <person name="Allen E."/>
            <person name="Plominski A."/>
            <person name="Vasquez M."/>
        </authorList>
    </citation>
    <scope>NUCLEOTIDE SEQUENCE [LARGE SCALE GENOMIC DNA]</scope>
    <source>
        <strain evidence="2 3">CS505</strain>
    </source>
</reference>